<evidence type="ECO:0000256" key="4">
    <source>
        <dbReference type="ARBA" id="ARBA00022989"/>
    </source>
</evidence>
<evidence type="ECO:0000313" key="10">
    <source>
        <dbReference type="Proteomes" id="UP000217895"/>
    </source>
</evidence>
<comment type="similarity">
    <text evidence="8">Belongs to the PsbY family.</text>
</comment>
<protein>
    <recommendedName>
        <fullName evidence="8">Photosystem II reaction center protein Y</fullName>
    </recommendedName>
</protein>
<dbReference type="GO" id="GO:0009523">
    <property type="term" value="C:photosystem II"/>
    <property type="evidence" value="ECO:0007669"/>
    <property type="project" value="UniProtKB-KW"/>
</dbReference>
<evidence type="ECO:0000256" key="3">
    <source>
        <dbReference type="ARBA" id="ARBA00022692"/>
    </source>
</evidence>
<evidence type="ECO:0000313" key="9">
    <source>
        <dbReference type="EMBL" id="BAY53477.1"/>
    </source>
</evidence>
<dbReference type="Proteomes" id="UP000217895">
    <property type="component" value="Chromosome"/>
</dbReference>
<keyword evidence="5 8" id="KW-0793">Thylakoid</keyword>
<accession>A0A1Z4JAM3</accession>
<dbReference type="GO" id="GO:0015979">
    <property type="term" value="P:photosynthesis"/>
    <property type="evidence" value="ECO:0007669"/>
    <property type="project" value="UniProtKB-UniRule"/>
</dbReference>
<keyword evidence="4 8" id="KW-1133">Transmembrane helix</keyword>
<evidence type="ECO:0000256" key="8">
    <source>
        <dbReference type="HAMAP-Rule" id="MF_00717"/>
    </source>
</evidence>
<keyword evidence="10" id="KW-1185">Reference proteome</keyword>
<dbReference type="AlphaFoldDB" id="A0A1Z4JAM3"/>
<dbReference type="InterPro" id="IPR009388">
    <property type="entry name" value="PSII_PsbY"/>
</dbReference>
<proteinExistence type="inferred from homology"/>
<evidence type="ECO:0000256" key="5">
    <source>
        <dbReference type="ARBA" id="ARBA00023078"/>
    </source>
</evidence>
<reference evidence="9 10" key="1">
    <citation type="submission" date="2017-06" db="EMBL/GenBank/DDBJ databases">
        <title>Genome sequencing of cyanobaciteial culture collection at National Institute for Environmental Studies (NIES).</title>
        <authorList>
            <person name="Hirose Y."/>
            <person name="Shimura Y."/>
            <person name="Fujisawa T."/>
            <person name="Nakamura Y."/>
            <person name="Kawachi M."/>
        </authorList>
    </citation>
    <scope>NUCLEOTIDE SEQUENCE [LARGE SCALE GENOMIC DNA]</scope>
    <source>
        <strain evidence="9 10">NIES-2135</strain>
    </source>
</reference>
<comment type="subunit">
    <text evidence="8">PSII is composed of 1 copy each of membrane proteins PsbA, PsbB, PsbC, PsbD, PsbE, PsbF, PsbH, PsbI, PsbJ, PsbK, PsbL, PsbM, PsbT, PsbX, PsbY, PsbZ, Psb30/Ycf12, peripheral proteins PsbO, CyanoQ (PsbQ), PsbU, PsbV and a large number of cofactors. It forms dimeric complexes.</text>
</comment>
<keyword evidence="2 8" id="KW-0602">Photosynthesis</keyword>
<name>A0A1Z4JAM3_LEPBY</name>
<comment type="function">
    <text evidence="8">Loosely associated component of the core of photosystem II (PSII). PSII is a light-driven water plastoquinone oxidoreductase, using light energy to abstract electrons from H(2)O, generating a proton gradient subsequently used for ATP formation.</text>
</comment>
<feature type="topological domain" description="Lumenal" evidence="8">
    <location>
        <begin position="24"/>
        <end position="37"/>
    </location>
</feature>
<dbReference type="Pfam" id="PF06298">
    <property type="entry name" value="PsbY"/>
    <property type="match status" value="1"/>
</dbReference>
<feature type="topological domain" description="Lumenal" evidence="8">
    <location>
        <begin position="1"/>
        <end position="4"/>
    </location>
</feature>
<dbReference type="GO" id="GO:0030145">
    <property type="term" value="F:manganese ion binding"/>
    <property type="evidence" value="ECO:0007669"/>
    <property type="project" value="InterPro"/>
</dbReference>
<comment type="subcellular location">
    <subcellularLocation>
        <location evidence="8">Cellular thylakoid membrane</location>
        <topology evidence="8">Single-pass membrane protein</topology>
    </subcellularLocation>
    <subcellularLocation>
        <location evidence="1">Membrane</location>
    </subcellularLocation>
</comment>
<evidence type="ECO:0000256" key="2">
    <source>
        <dbReference type="ARBA" id="ARBA00022531"/>
    </source>
</evidence>
<evidence type="ECO:0000256" key="6">
    <source>
        <dbReference type="ARBA" id="ARBA00023136"/>
    </source>
</evidence>
<sequence length="37" mass="4139">MDLRILIVLFPIILAGGWAVTRILPYALQQVKGFLAK</sequence>
<dbReference type="EMBL" id="AP018203">
    <property type="protein sequence ID" value="BAY53477.1"/>
    <property type="molecule type" value="Genomic_DNA"/>
</dbReference>
<organism evidence="9 10">
    <name type="scientific">Leptolyngbya boryana NIES-2135</name>
    <dbReference type="NCBI Taxonomy" id="1973484"/>
    <lineage>
        <taxon>Bacteria</taxon>
        <taxon>Bacillati</taxon>
        <taxon>Cyanobacteriota</taxon>
        <taxon>Cyanophyceae</taxon>
        <taxon>Leptolyngbyales</taxon>
        <taxon>Leptolyngbyaceae</taxon>
        <taxon>Leptolyngbya group</taxon>
        <taxon>Leptolyngbya</taxon>
    </lineage>
</organism>
<keyword evidence="6 8" id="KW-0472">Membrane</keyword>
<dbReference type="GO" id="GO:0031676">
    <property type="term" value="C:plasma membrane-derived thylakoid membrane"/>
    <property type="evidence" value="ECO:0007669"/>
    <property type="project" value="UniProtKB-SubCell"/>
</dbReference>
<dbReference type="HAMAP" id="MF_00717">
    <property type="entry name" value="PSII_PsbY"/>
    <property type="match status" value="1"/>
</dbReference>
<keyword evidence="7 8" id="KW-0604">Photosystem II</keyword>
<evidence type="ECO:0000256" key="1">
    <source>
        <dbReference type="ARBA" id="ARBA00004370"/>
    </source>
</evidence>
<gene>
    <name evidence="8" type="primary">psbY</name>
    <name evidence="9" type="ORF">NIES2135_02820</name>
</gene>
<keyword evidence="3 8" id="KW-0812">Transmembrane</keyword>
<evidence type="ECO:0000256" key="7">
    <source>
        <dbReference type="ARBA" id="ARBA00023276"/>
    </source>
</evidence>